<organism evidence="2 3">
    <name type="scientific">Coprobacter fastidiosus</name>
    <dbReference type="NCBI Taxonomy" id="1099853"/>
    <lineage>
        <taxon>Bacteria</taxon>
        <taxon>Pseudomonadati</taxon>
        <taxon>Bacteroidota</taxon>
        <taxon>Bacteroidia</taxon>
        <taxon>Bacteroidales</taxon>
        <taxon>Barnesiellaceae</taxon>
        <taxon>Coprobacter</taxon>
    </lineage>
</organism>
<feature type="compositionally biased region" description="Low complexity" evidence="1">
    <location>
        <begin position="14"/>
        <end position="23"/>
    </location>
</feature>
<evidence type="ECO:0000313" key="3">
    <source>
        <dbReference type="Proteomes" id="UP000262954"/>
    </source>
</evidence>
<sequence length="80" mass="7717">MLPDTFRRIITGSVSSSGSVGFSPLPPPPPPPLPGLGSGSGTSGISGSVPGSGSGSGSGLCPGTSISGKLWLFHIIVSLL</sequence>
<feature type="compositionally biased region" description="Gly residues" evidence="1">
    <location>
        <begin position="36"/>
        <end position="60"/>
    </location>
</feature>
<dbReference type="Proteomes" id="UP000262954">
    <property type="component" value="Unassembled WGS sequence"/>
</dbReference>
<comment type="caution">
    <text evidence="2">The sequence shown here is derived from an EMBL/GenBank/DDBJ whole genome shotgun (WGS) entry which is preliminary data.</text>
</comment>
<dbReference type="AlphaFoldDB" id="A0A354M3R1"/>
<gene>
    <name evidence="2" type="ORF">DDY73_09110</name>
</gene>
<dbReference type="EMBL" id="DNWC01000119">
    <property type="protein sequence ID" value="HBJ09150.1"/>
    <property type="molecule type" value="Genomic_DNA"/>
</dbReference>
<evidence type="ECO:0000256" key="1">
    <source>
        <dbReference type="SAM" id="MobiDB-lite"/>
    </source>
</evidence>
<feature type="region of interest" description="Disordered" evidence="1">
    <location>
        <begin position="14"/>
        <end position="60"/>
    </location>
</feature>
<name>A0A354M3R1_9BACT</name>
<feature type="compositionally biased region" description="Pro residues" evidence="1">
    <location>
        <begin position="24"/>
        <end position="34"/>
    </location>
</feature>
<proteinExistence type="predicted"/>
<reference evidence="2 3" key="1">
    <citation type="journal article" date="2018" name="Nat. Biotechnol.">
        <title>A standardized bacterial taxonomy based on genome phylogeny substantially revises the tree of life.</title>
        <authorList>
            <person name="Parks D.H."/>
            <person name="Chuvochina M."/>
            <person name="Waite D.W."/>
            <person name="Rinke C."/>
            <person name="Skarshewski A."/>
            <person name="Chaumeil P.A."/>
            <person name="Hugenholtz P."/>
        </authorList>
    </citation>
    <scope>NUCLEOTIDE SEQUENCE [LARGE SCALE GENOMIC DNA]</scope>
    <source>
        <strain evidence="2">UBA11482</strain>
    </source>
</reference>
<protein>
    <submittedName>
        <fullName evidence="2">Uncharacterized protein</fullName>
    </submittedName>
</protein>
<evidence type="ECO:0000313" key="2">
    <source>
        <dbReference type="EMBL" id="HBJ09150.1"/>
    </source>
</evidence>
<accession>A0A354M3R1</accession>